<dbReference type="Gene3D" id="2.130.10.10">
    <property type="entry name" value="YVTN repeat-like/Quinoprotein amine dehydrogenase"/>
    <property type="match status" value="1"/>
</dbReference>
<proteinExistence type="predicted"/>
<dbReference type="EMBL" id="CP022022">
    <property type="protein sequence ID" value="ASF44470.1"/>
    <property type="molecule type" value="Genomic_DNA"/>
</dbReference>
<dbReference type="AlphaFoldDB" id="A0A1Z4BTA7"/>
<evidence type="ECO:0000313" key="1">
    <source>
        <dbReference type="EMBL" id="ASF44470.1"/>
    </source>
</evidence>
<dbReference type="SUPFAM" id="SSF50998">
    <property type="entry name" value="Quinoprotein alcohol dehydrogenase-like"/>
    <property type="match status" value="1"/>
</dbReference>
<protein>
    <submittedName>
        <fullName evidence="1">Uncharacterized protein</fullName>
    </submittedName>
</protein>
<reference evidence="2" key="1">
    <citation type="submission" date="2017-06" db="EMBL/GenBank/DDBJ databases">
        <title>Complete genome sequence of Capnocytophaga sp. KCOM 1579 (=ChDC OS43) isolated from a human refractory periapical abscess lesion.</title>
        <authorList>
            <person name="Kook J.-K."/>
            <person name="Park S.-N."/>
            <person name="Lim Y.K."/>
            <person name="Roh H."/>
        </authorList>
    </citation>
    <scope>NUCLEOTIDE SEQUENCE [LARGE SCALE GENOMIC DNA]</scope>
    <source>
        <strain evidence="2">ChDC OS43</strain>
    </source>
</reference>
<sequence length="226" mass="26213">MKYDDYFFYMDSSSPDMIKMTLDNCLSWQFSLHSIPNNPHNDNYDKEADWEVKKLIGVLEGKLWIALNHHTIIALDIETGALVHQIHTIANFHCSWLPSAIPLPEATQIDETTHKLIGFMWEFYWEINPTNGAIQLYDLTNELSVKKIRSDIANFVLTDSKIYFASHFDSKIGVLDRVTQKLTWEYDFQKEEGAEPRIMELQGNENQLGALSSQGTLYIFEREENT</sequence>
<dbReference type="InterPro" id="IPR011047">
    <property type="entry name" value="Quinoprotein_ADH-like_sf"/>
</dbReference>
<accession>A0A1Z4BTA7</accession>
<gene>
    <name evidence="1" type="ORF">CBG49_04130</name>
</gene>
<name>A0A1Z4BTA7_9FLAO</name>
<keyword evidence="2" id="KW-1185">Reference proteome</keyword>
<evidence type="ECO:0000313" key="2">
    <source>
        <dbReference type="Proteomes" id="UP000197007"/>
    </source>
</evidence>
<dbReference type="InterPro" id="IPR015943">
    <property type="entry name" value="WD40/YVTN_repeat-like_dom_sf"/>
</dbReference>
<dbReference type="KEGG" id="capn:CBG49_04130"/>
<organism evidence="1 2">
    <name type="scientific">Capnocytophaga endodontalis</name>
    <dbReference type="NCBI Taxonomy" id="2708117"/>
    <lineage>
        <taxon>Bacteria</taxon>
        <taxon>Pseudomonadati</taxon>
        <taxon>Bacteroidota</taxon>
        <taxon>Flavobacteriia</taxon>
        <taxon>Flavobacteriales</taxon>
        <taxon>Flavobacteriaceae</taxon>
        <taxon>Capnocytophaga</taxon>
    </lineage>
</organism>
<dbReference type="Proteomes" id="UP000197007">
    <property type="component" value="Chromosome"/>
</dbReference>